<evidence type="ECO:0000313" key="3">
    <source>
        <dbReference type="Proteomes" id="UP000242770"/>
    </source>
</evidence>
<dbReference type="Proteomes" id="UP000242770">
    <property type="component" value="Unassembled WGS sequence"/>
</dbReference>
<dbReference type="InterPro" id="IPR044716">
    <property type="entry name" value="LEUNIG-like"/>
</dbReference>
<feature type="region of interest" description="Disordered" evidence="1">
    <location>
        <begin position="1"/>
        <end position="38"/>
    </location>
</feature>
<dbReference type="EMBL" id="CCFA01001322">
    <property type="protein sequence ID" value="CDW97178.1"/>
    <property type="molecule type" value="Genomic_DNA"/>
</dbReference>
<accession>A0A0F7S918</accession>
<name>A0A0F7S918_9BASI</name>
<organism evidence="2 3">
    <name type="scientific">Sporisorium scitamineum</name>
    <dbReference type="NCBI Taxonomy" id="49012"/>
    <lineage>
        <taxon>Eukaryota</taxon>
        <taxon>Fungi</taxon>
        <taxon>Dikarya</taxon>
        <taxon>Basidiomycota</taxon>
        <taxon>Ustilaginomycotina</taxon>
        <taxon>Ustilaginomycetes</taxon>
        <taxon>Ustilaginales</taxon>
        <taxon>Ustilaginaceae</taxon>
        <taxon>Sporisorium</taxon>
    </lineage>
</organism>
<feature type="compositionally biased region" description="Basic and acidic residues" evidence="1">
    <location>
        <begin position="11"/>
        <end position="24"/>
    </location>
</feature>
<dbReference type="GO" id="GO:0003714">
    <property type="term" value="F:transcription corepressor activity"/>
    <property type="evidence" value="ECO:0007669"/>
    <property type="project" value="InterPro"/>
</dbReference>
<dbReference type="PANTHER" id="PTHR44376">
    <property type="entry name" value="TRANSCRIPTIONAL REGULATOR OF FILAMENTOUS GROWTH FLO8"/>
    <property type="match status" value="1"/>
</dbReference>
<feature type="region of interest" description="Disordered" evidence="1">
    <location>
        <begin position="419"/>
        <end position="445"/>
    </location>
</feature>
<sequence>MSKKRTASKSPDFENKDKRSRPEDGVSADNKGAEANLSHSASVSDGRIWGEEATKLDVYVWDYLSRRGFNSAAKALMNEAGMTEPPEVPLRTPQGLLFEYWAIFWDVFAARSGRGGTEAAAYYEYQESRNMQRLAEATRKTEALEAQYQPPENGSRFPNIVVSGLNADPNSAGVAAYAAAVGPNGRAAIPGAWNPAALPQAQQQQLLITAAQRQNIPLHEIKNLTPASRMALINSMNPNNPANAQAVRPGMNSQLTEQQLQVRLQQQQQQALHRAMQQRQGMPGAAPMPNAMQVRPPMGPQQMPGAGGSPAPPTPGGGMDGRRSVGPGAEGNRLEHMGVPPQPGQGPQQQHPQLNPHQQQLVMNQYQSVQAAMREEWMKAQNAPNQSTAADFYANMQAYHAKAQGLQNLLRAQANYQGGAGAAAPGNAMQPGMPGQPGPSPQARPPAMVLLAWPT</sequence>
<feature type="region of interest" description="Disordered" evidence="1">
    <location>
        <begin position="267"/>
        <end position="354"/>
    </location>
</feature>
<gene>
    <name evidence="2" type="primary">SSCI25080.1</name>
</gene>
<dbReference type="AlphaFoldDB" id="A0A0F7S918"/>
<dbReference type="Pfam" id="PF08513">
    <property type="entry name" value="LisH"/>
    <property type="match status" value="1"/>
</dbReference>
<dbReference type="STRING" id="49012.A0A0F7S918"/>
<keyword evidence="3" id="KW-1185">Reference proteome</keyword>
<evidence type="ECO:0000313" key="2">
    <source>
        <dbReference type="EMBL" id="CDW97178.1"/>
    </source>
</evidence>
<reference evidence="3" key="1">
    <citation type="submission" date="2014-06" db="EMBL/GenBank/DDBJ databases">
        <authorList>
            <person name="Berkman P.J."/>
        </authorList>
    </citation>
    <scope>NUCLEOTIDE SEQUENCE [LARGE SCALE GENOMIC DNA]</scope>
</reference>
<feature type="compositionally biased region" description="Pro residues" evidence="1">
    <location>
        <begin position="434"/>
        <end position="444"/>
    </location>
</feature>
<dbReference type="InterPro" id="IPR006594">
    <property type="entry name" value="LisH"/>
</dbReference>
<dbReference type="PROSITE" id="PS50896">
    <property type="entry name" value="LISH"/>
    <property type="match status" value="1"/>
</dbReference>
<feature type="compositionally biased region" description="Low complexity" evidence="1">
    <location>
        <begin position="419"/>
        <end position="433"/>
    </location>
</feature>
<proteinExistence type="predicted"/>
<dbReference type="PANTHER" id="PTHR44376:SF5">
    <property type="entry name" value="TRANSCRIPTIONAL COREPRESSOR LEUNIG ISOFORM X1"/>
    <property type="match status" value="1"/>
</dbReference>
<feature type="compositionally biased region" description="Low complexity" evidence="1">
    <location>
        <begin position="345"/>
        <end position="354"/>
    </location>
</feature>
<evidence type="ECO:0000256" key="1">
    <source>
        <dbReference type="SAM" id="MobiDB-lite"/>
    </source>
</evidence>
<feature type="compositionally biased region" description="Low complexity" evidence="1">
    <location>
        <begin position="267"/>
        <end position="280"/>
    </location>
</feature>
<protein>
    <submittedName>
        <fullName evidence="2">Uncharacterized protein</fullName>
    </submittedName>
</protein>